<evidence type="ECO:0000259" key="7">
    <source>
        <dbReference type="PROSITE" id="PS51379"/>
    </source>
</evidence>
<dbReference type="CDD" id="cd16373">
    <property type="entry name" value="DMSOR_beta_like"/>
    <property type="match status" value="1"/>
</dbReference>
<dbReference type="InterPro" id="IPR017900">
    <property type="entry name" value="4Fe4S_Fe_S_CS"/>
</dbReference>
<dbReference type="InterPro" id="IPR017896">
    <property type="entry name" value="4Fe4S_Fe-S-bd"/>
</dbReference>
<dbReference type="Pfam" id="PF12798">
    <property type="entry name" value="Fer4_3"/>
    <property type="match status" value="1"/>
</dbReference>
<dbReference type="InterPro" id="IPR006311">
    <property type="entry name" value="TAT_signal"/>
</dbReference>
<protein>
    <submittedName>
        <fullName evidence="8">4Fe-4S ferredoxin</fullName>
    </submittedName>
</protein>
<evidence type="ECO:0000313" key="8">
    <source>
        <dbReference type="EMBL" id="RXK06831.1"/>
    </source>
</evidence>
<accession>A0A4Q1AYM6</accession>
<evidence type="ECO:0000256" key="1">
    <source>
        <dbReference type="ARBA" id="ARBA00022485"/>
    </source>
</evidence>
<dbReference type="InterPro" id="IPR050157">
    <property type="entry name" value="PSI_iron-sulfur_center"/>
</dbReference>
<organism evidence="8 9">
    <name type="scientific">Halarcobacter ebronensis</name>
    <dbReference type="NCBI Taxonomy" id="1462615"/>
    <lineage>
        <taxon>Bacteria</taxon>
        <taxon>Pseudomonadati</taxon>
        <taxon>Campylobacterota</taxon>
        <taxon>Epsilonproteobacteria</taxon>
        <taxon>Campylobacterales</taxon>
        <taxon>Arcobacteraceae</taxon>
        <taxon>Halarcobacter</taxon>
    </lineage>
</organism>
<dbReference type="OrthoDB" id="9808559at2"/>
<dbReference type="PROSITE" id="PS00198">
    <property type="entry name" value="4FE4S_FER_1"/>
    <property type="match status" value="2"/>
</dbReference>
<evidence type="ECO:0000256" key="4">
    <source>
        <dbReference type="ARBA" id="ARBA00023004"/>
    </source>
</evidence>
<evidence type="ECO:0000256" key="2">
    <source>
        <dbReference type="ARBA" id="ARBA00022505"/>
    </source>
</evidence>
<evidence type="ECO:0000256" key="6">
    <source>
        <dbReference type="SAM" id="Phobius"/>
    </source>
</evidence>
<sequence>MANIKEERRGFIKFSTLGILGLALGTGVVISPHLLRAEMRLRPPGAVPEKEFLALCIKCGQCLQVCPYHSIKLSDLVMGHGVGTPHIDPRERGCYACSAVPCVLACPSGALEHTLEKAEDAHMGIAVLEFPNRCLALTNTPVPKGHSKRIHDFTNKQNNVTQLERDMLSKLDEFEGKQCTICADMCPLPNPLSAISMVGSGDSKKPEIYDGCIGCGVCEELCPANEPAIVVKPRLTYEDYYVVKGVKS</sequence>
<comment type="caution">
    <text evidence="8">The sequence shown here is derived from an EMBL/GenBank/DDBJ whole genome shotgun (WGS) entry which is preliminary data.</text>
</comment>
<feature type="domain" description="4Fe-4S ferredoxin-type" evidence="7">
    <location>
        <begin position="204"/>
        <end position="234"/>
    </location>
</feature>
<keyword evidence="5" id="KW-0411">Iron-sulfur</keyword>
<evidence type="ECO:0000256" key="3">
    <source>
        <dbReference type="ARBA" id="ARBA00022723"/>
    </source>
</evidence>
<keyword evidence="3" id="KW-0479">Metal-binding</keyword>
<dbReference type="PROSITE" id="PS51318">
    <property type="entry name" value="TAT"/>
    <property type="match status" value="1"/>
</dbReference>
<keyword evidence="4" id="KW-0408">Iron</keyword>
<evidence type="ECO:0000256" key="5">
    <source>
        <dbReference type="ARBA" id="ARBA00023014"/>
    </source>
</evidence>
<dbReference type="AlphaFoldDB" id="A0A4Q1AYM6"/>
<keyword evidence="9" id="KW-1185">Reference proteome</keyword>
<dbReference type="Gene3D" id="3.30.70.20">
    <property type="match status" value="2"/>
</dbReference>
<gene>
    <name evidence="8" type="ORF">CRV07_05205</name>
</gene>
<dbReference type="RefSeq" id="WP_129086727.1">
    <property type="nucleotide sequence ID" value="NZ_CP053836.1"/>
</dbReference>
<keyword evidence="6" id="KW-1133">Transmembrane helix</keyword>
<dbReference type="GO" id="GO:0046872">
    <property type="term" value="F:metal ion binding"/>
    <property type="evidence" value="ECO:0007669"/>
    <property type="project" value="UniProtKB-KW"/>
</dbReference>
<feature type="domain" description="4Fe-4S ferredoxin-type" evidence="7">
    <location>
        <begin position="46"/>
        <end position="76"/>
    </location>
</feature>
<dbReference type="Proteomes" id="UP000289758">
    <property type="component" value="Unassembled WGS sequence"/>
</dbReference>
<dbReference type="Pfam" id="PF12838">
    <property type="entry name" value="Fer4_7"/>
    <property type="match status" value="1"/>
</dbReference>
<feature type="domain" description="4Fe-4S ferredoxin-type" evidence="7">
    <location>
        <begin position="83"/>
        <end position="116"/>
    </location>
</feature>
<feature type="transmembrane region" description="Helical" evidence="6">
    <location>
        <begin position="12"/>
        <end position="35"/>
    </location>
</feature>
<dbReference type="PANTHER" id="PTHR24960:SF79">
    <property type="entry name" value="PHOTOSYSTEM I IRON-SULFUR CENTER"/>
    <property type="match status" value="1"/>
</dbReference>
<dbReference type="PROSITE" id="PS51379">
    <property type="entry name" value="4FE4S_FER_2"/>
    <property type="match status" value="3"/>
</dbReference>
<dbReference type="SUPFAM" id="SSF54862">
    <property type="entry name" value="4Fe-4S ferredoxins"/>
    <property type="match status" value="1"/>
</dbReference>
<dbReference type="NCBIfam" id="TIGR01409">
    <property type="entry name" value="TAT_signal_seq"/>
    <property type="match status" value="1"/>
</dbReference>
<evidence type="ECO:0000313" key="9">
    <source>
        <dbReference type="Proteomes" id="UP000289758"/>
    </source>
</evidence>
<dbReference type="EMBL" id="PDKK01000003">
    <property type="protein sequence ID" value="RXK06831.1"/>
    <property type="molecule type" value="Genomic_DNA"/>
</dbReference>
<dbReference type="InterPro" id="IPR019546">
    <property type="entry name" value="TAT_signal_bac_arc"/>
</dbReference>
<keyword evidence="1" id="KW-0004">4Fe-4S</keyword>
<keyword evidence="2" id="KW-0500">Molybdenum</keyword>
<keyword evidence="6" id="KW-0812">Transmembrane</keyword>
<dbReference type="PANTHER" id="PTHR24960">
    <property type="entry name" value="PHOTOSYSTEM I IRON-SULFUR CENTER-RELATED"/>
    <property type="match status" value="1"/>
</dbReference>
<reference evidence="8 9" key="1">
    <citation type="submission" date="2017-10" db="EMBL/GenBank/DDBJ databases">
        <title>Genomics of the genus Arcobacter.</title>
        <authorList>
            <person name="Perez-Cataluna A."/>
            <person name="Figueras M.J."/>
        </authorList>
    </citation>
    <scope>NUCLEOTIDE SEQUENCE [LARGE SCALE GENOMIC DNA]</scope>
    <source>
        <strain evidence="8 9">CECT 8441</strain>
    </source>
</reference>
<keyword evidence="6" id="KW-0472">Membrane</keyword>
<proteinExistence type="predicted"/>
<name>A0A4Q1AYM6_9BACT</name>
<dbReference type="GO" id="GO:0051539">
    <property type="term" value="F:4 iron, 4 sulfur cluster binding"/>
    <property type="evidence" value="ECO:0007669"/>
    <property type="project" value="UniProtKB-KW"/>
</dbReference>